<dbReference type="GO" id="GO:0005737">
    <property type="term" value="C:cytoplasm"/>
    <property type="evidence" value="ECO:0007669"/>
    <property type="project" value="UniProtKB-SubCell"/>
</dbReference>
<dbReference type="PIRSF" id="PIRSF003107">
    <property type="entry name" value="PhoU"/>
    <property type="match status" value="1"/>
</dbReference>
<protein>
    <recommendedName>
        <fullName evidence="7">Phosphate-specific transport system accessory protein PhoU</fullName>
    </recommendedName>
</protein>
<evidence type="ECO:0000256" key="7">
    <source>
        <dbReference type="PIRNR" id="PIRNR003107"/>
    </source>
</evidence>
<dbReference type="InterPro" id="IPR038078">
    <property type="entry name" value="PhoU-like_sf"/>
</dbReference>
<dbReference type="NCBIfam" id="TIGR02135">
    <property type="entry name" value="phoU_full"/>
    <property type="match status" value="1"/>
</dbReference>
<dbReference type="AlphaFoldDB" id="A0A840UKJ7"/>
<gene>
    <name evidence="9" type="ORF">HNR32_001854</name>
</gene>
<name>A0A840UKJ7_9FIRM</name>
<accession>A0A840UKJ7</accession>
<dbReference type="GO" id="GO:0030643">
    <property type="term" value="P:intracellular phosphate ion homeostasis"/>
    <property type="evidence" value="ECO:0007669"/>
    <property type="project" value="InterPro"/>
</dbReference>
<keyword evidence="10" id="KW-1185">Reference proteome</keyword>
<dbReference type="RefSeq" id="WP_183861867.1">
    <property type="nucleotide sequence ID" value="NZ_JACHFH010000022.1"/>
</dbReference>
<evidence type="ECO:0000256" key="5">
    <source>
        <dbReference type="ARBA" id="ARBA00022490"/>
    </source>
</evidence>
<keyword evidence="5 7" id="KW-0963">Cytoplasm</keyword>
<comment type="caution">
    <text evidence="9">The sequence shown here is derived from an EMBL/GenBank/DDBJ whole genome shotgun (WGS) entry which is preliminary data.</text>
</comment>
<comment type="function">
    <text evidence="7">Plays a role in the regulation of phosphate uptake.</text>
</comment>
<organism evidence="9 10">
    <name type="scientific">Pectinatus brassicae</name>
    <dbReference type="NCBI Taxonomy" id="862415"/>
    <lineage>
        <taxon>Bacteria</taxon>
        <taxon>Bacillati</taxon>
        <taxon>Bacillota</taxon>
        <taxon>Negativicutes</taxon>
        <taxon>Selenomonadales</taxon>
        <taxon>Selenomonadaceae</taxon>
        <taxon>Pectinatus</taxon>
    </lineage>
</organism>
<dbReference type="GO" id="GO:0045936">
    <property type="term" value="P:negative regulation of phosphate metabolic process"/>
    <property type="evidence" value="ECO:0007669"/>
    <property type="project" value="InterPro"/>
</dbReference>
<dbReference type="PANTHER" id="PTHR42930:SF3">
    <property type="entry name" value="PHOSPHATE-SPECIFIC TRANSPORT SYSTEM ACCESSORY PROTEIN PHOU"/>
    <property type="match status" value="1"/>
</dbReference>
<evidence type="ECO:0000313" key="10">
    <source>
        <dbReference type="Proteomes" id="UP000559117"/>
    </source>
</evidence>
<comment type="similarity">
    <text evidence="2 7">Belongs to the PhoU family.</text>
</comment>
<dbReference type="Pfam" id="PF01895">
    <property type="entry name" value="PhoU"/>
    <property type="match status" value="2"/>
</dbReference>
<sequence>MEQQITRKAYIEELAKIQEKVVEMGIAAETACKNAIEALLNFDKNLAAEVMKNDDIIDDLLIDIEDSCILLIAKQQPIAHDLRVITTAFKISTDLERIGDHAFDIAKITCNSKKAFDFDETSIKKLSDCAVNMINMSTTAYKNADVNMAEKVCIEDDTADSLFAKTLTQIAAFNENKGISELSFISRYLERIGDHATNIAEWVIYLETAERIRKTNRLSD</sequence>
<proteinExistence type="inferred from homology"/>
<dbReference type="InterPro" id="IPR026022">
    <property type="entry name" value="PhoU_dom"/>
</dbReference>
<dbReference type="GO" id="GO:0006817">
    <property type="term" value="P:phosphate ion transport"/>
    <property type="evidence" value="ECO:0007669"/>
    <property type="project" value="UniProtKB-KW"/>
</dbReference>
<dbReference type="FunFam" id="1.20.58.220:FF:000004">
    <property type="entry name" value="Phosphate-specific transport system accessory protein PhoU"/>
    <property type="match status" value="1"/>
</dbReference>
<evidence type="ECO:0000313" key="9">
    <source>
        <dbReference type="EMBL" id="MBB5336700.1"/>
    </source>
</evidence>
<evidence type="ECO:0000256" key="2">
    <source>
        <dbReference type="ARBA" id="ARBA00008107"/>
    </source>
</evidence>
<keyword evidence="4 7" id="KW-0813">Transport</keyword>
<feature type="domain" description="PhoU" evidence="8">
    <location>
        <begin position="22"/>
        <end position="108"/>
    </location>
</feature>
<dbReference type="Proteomes" id="UP000559117">
    <property type="component" value="Unassembled WGS sequence"/>
</dbReference>
<dbReference type="SUPFAM" id="SSF109755">
    <property type="entry name" value="PhoU-like"/>
    <property type="match status" value="1"/>
</dbReference>
<dbReference type="EMBL" id="JACHFH010000022">
    <property type="protein sequence ID" value="MBB5336700.1"/>
    <property type="molecule type" value="Genomic_DNA"/>
</dbReference>
<keyword evidence="6 7" id="KW-0592">Phosphate transport</keyword>
<dbReference type="InterPro" id="IPR028366">
    <property type="entry name" value="PhoU"/>
</dbReference>
<evidence type="ECO:0000256" key="3">
    <source>
        <dbReference type="ARBA" id="ARBA00011738"/>
    </source>
</evidence>
<evidence type="ECO:0000259" key="8">
    <source>
        <dbReference type="Pfam" id="PF01895"/>
    </source>
</evidence>
<evidence type="ECO:0000256" key="1">
    <source>
        <dbReference type="ARBA" id="ARBA00004496"/>
    </source>
</evidence>
<evidence type="ECO:0000256" key="4">
    <source>
        <dbReference type="ARBA" id="ARBA00022448"/>
    </source>
</evidence>
<comment type="subunit">
    <text evidence="3 7">Homodimer.</text>
</comment>
<evidence type="ECO:0000256" key="6">
    <source>
        <dbReference type="ARBA" id="ARBA00022592"/>
    </source>
</evidence>
<feature type="domain" description="PhoU" evidence="8">
    <location>
        <begin position="123"/>
        <end position="203"/>
    </location>
</feature>
<dbReference type="Gene3D" id="1.20.58.220">
    <property type="entry name" value="Phosphate transport system protein phou homolog 2, domain 2"/>
    <property type="match status" value="1"/>
</dbReference>
<comment type="subcellular location">
    <subcellularLocation>
        <location evidence="1 7">Cytoplasm</location>
    </subcellularLocation>
</comment>
<dbReference type="PANTHER" id="PTHR42930">
    <property type="entry name" value="PHOSPHATE-SPECIFIC TRANSPORT SYSTEM ACCESSORY PROTEIN PHOU"/>
    <property type="match status" value="1"/>
</dbReference>
<reference evidence="9 10" key="1">
    <citation type="submission" date="2020-08" db="EMBL/GenBank/DDBJ databases">
        <title>Genomic Encyclopedia of Type Strains, Phase IV (KMG-IV): sequencing the most valuable type-strain genomes for metagenomic binning, comparative biology and taxonomic classification.</title>
        <authorList>
            <person name="Goeker M."/>
        </authorList>
    </citation>
    <scope>NUCLEOTIDE SEQUENCE [LARGE SCALE GENOMIC DNA]</scope>
    <source>
        <strain evidence="9 10">DSM 24661</strain>
    </source>
</reference>